<comment type="caution">
    <text evidence="2">The sequence shown here is derived from an EMBL/GenBank/DDBJ whole genome shotgun (WGS) entry which is preliminary data.</text>
</comment>
<gene>
    <name evidence="2" type="ORF">JYZ213_LOCUS2126</name>
</gene>
<organism evidence="2 3">
    <name type="scientific">Adineta steineri</name>
    <dbReference type="NCBI Taxonomy" id="433720"/>
    <lineage>
        <taxon>Eukaryota</taxon>
        <taxon>Metazoa</taxon>
        <taxon>Spiralia</taxon>
        <taxon>Gnathifera</taxon>
        <taxon>Rotifera</taxon>
        <taxon>Eurotatoria</taxon>
        <taxon>Bdelloidea</taxon>
        <taxon>Adinetida</taxon>
        <taxon>Adinetidae</taxon>
        <taxon>Adineta</taxon>
    </lineage>
</organism>
<dbReference type="InterPro" id="IPR052717">
    <property type="entry name" value="Vacuolar_transposase_reg"/>
</dbReference>
<dbReference type="PANTHER" id="PTHR46169">
    <property type="entry name" value="DNA REPLICATION-RELATED ELEMENT FACTOR, ISOFORM A"/>
    <property type="match status" value="1"/>
</dbReference>
<dbReference type="Pfam" id="PF05699">
    <property type="entry name" value="Dimer_Tnp_hAT"/>
    <property type="match status" value="1"/>
</dbReference>
<dbReference type="InterPro" id="IPR012337">
    <property type="entry name" value="RNaseH-like_sf"/>
</dbReference>
<dbReference type="SUPFAM" id="SSF53098">
    <property type="entry name" value="Ribonuclease H-like"/>
    <property type="match status" value="1"/>
</dbReference>
<proteinExistence type="predicted"/>
<name>A0A813P4S5_9BILA</name>
<dbReference type="AlphaFoldDB" id="A0A813P4S5"/>
<dbReference type="GO" id="GO:0006357">
    <property type="term" value="P:regulation of transcription by RNA polymerase II"/>
    <property type="evidence" value="ECO:0007669"/>
    <property type="project" value="TreeGrafter"/>
</dbReference>
<protein>
    <recommendedName>
        <fullName evidence="1">HAT C-terminal dimerisation domain-containing protein</fullName>
    </recommendedName>
</protein>
<evidence type="ECO:0000313" key="3">
    <source>
        <dbReference type="Proteomes" id="UP000663845"/>
    </source>
</evidence>
<evidence type="ECO:0000259" key="1">
    <source>
        <dbReference type="Pfam" id="PF05699"/>
    </source>
</evidence>
<feature type="domain" description="HAT C-terminal dimerisation" evidence="1">
    <location>
        <begin position="455"/>
        <end position="522"/>
    </location>
</feature>
<evidence type="ECO:0000313" key="2">
    <source>
        <dbReference type="EMBL" id="CAF0745041.1"/>
    </source>
</evidence>
<dbReference type="InterPro" id="IPR008906">
    <property type="entry name" value="HATC_C_dom"/>
</dbReference>
<dbReference type="Proteomes" id="UP000663845">
    <property type="component" value="Unassembled WGS sequence"/>
</dbReference>
<dbReference type="PANTHER" id="PTHR46169:SF29">
    <property type="entry name" value="DNA REPLICATION-RELATED ELEMENT FACTOR, ISOFORM A"/>
    <property type="match status" value="1"/>
</dbReference>
<dbReference type="EMBL" id="CAJNOG010000010">
    <property type="protein sequence ID" value="CAF0745041.1"/>
    <property type="molecule type" value="Genomic_DNA"/>
</dbReference>
<reference evidence="2" key="1">
    <citation type="submission" date="2021-02" db="EMBL/GenBank/DDBJ databases">
        <authorList>
            <person name="Nowell W R."/>
        </authorList>
    </citation>
    <scope>NUCLEOTIDE SEQUENCE</scope>
</reference>
<dbReference type="GO" id="GO:0046983">
    <property type="term" value="F:protein dimerization activity"/>
    <property type="evidence" value="ECO:0007669"/>
    <property type="project" value="InterPro"/>
</dbReference>
<accession>A0A813P4S5</accession>
<dbReference type="GO" id="GO:0005634">
    <property type="term" value="C:nucleus"/>
    <property type="evidence" value="ECO:0007669"/>
    <property type="project" value="TreeGrafter"/>
</dbReference>
<sequence>MDQCIQVGYMYGPLPASSFLSCRKTVTKEIKRVAIVGRNQMKVILISAARERRLSLSPDLWSDGYKKVSYLGCTAQWVDRDWNLCTFELFCLPYRKPNKTAVNVLQVIEEGLALYDLQPFMFDIIWVCDRGSNLKKALEKYNVVHCIAHRLNNTLQKTFYQLETSKAKKDIAFGDYYINPVDDEDDQISSGDSEEENVPFDDDDVRLIDRLTRSVNQTTVAPSRNNATTTLAQLPSEAKRALVTIIHTKELVKYIKKTNLNQDLEDRGAAVLVQNKLIEFLKPWTFVMKRIQSSLIPSIHTVTPSIFIINTSLDVKPTDAKQEKGIMFFRQRAKQVMKEMICFDPIHLMGTFFNPKTRHMKHLTAKQREECIEYVKQEMLMMDIDHQVQLPLDSLQVQPITTTSNTYMTDFYLIIEQDDHHSTQQSSSKTSSHIIEIDLYLKLGSDKTTIANSDQENQEYNPLSFWKKKHESYPILSKVAARILGVPATSAAVEREFSFTGNIITQKRSKLLPDTVNDIVFNHSYNKFKQRFGDISVHKL</sequence>